<feature type="chain" id="PRO_5012978558" description="Secreted protein" evidence="2">
    <location>
        <begin position="20"/>
        <end position="566"/>
    </location>
</feature>
<dbReference type="InterPro" id="IPR039535">
    <property type="entry name" value="ASST-like"/>
</dbReference>
<evidence type="ECO:0000256" key="1">
    <source>
        <dbReference type="SAM" id="MobiDB-lite"/>
    </source>
</evidence>
<feature type="region of interest" description="Disordered" evidence="1">
    <location>
        <begin position="208"/>
        <end position="227"/>
    </location>
</feature>
<evidence type="ECO:0000313" key="3">
    <source>
        <dbReference type="EMBL" id="OOQ82289.1"/>
    </source>
</evidence>
<dbReference type="Proteomes" id="UP000190744">
    <property type="component" value="Unassembled WGS sequence"/>
</dbReference>
<comment type="caution">
    <text evidence="3">The sequence shown here is derived from an EMBL/GenBank/DDBJ whole genome shotgun (WGS) entry which is preliminary data.</text>
</comment>
<name>A0A1S9R9T8_PENBI</name>
<reference evidence="4" key="1">
    <citation type="submission" date="2015-09" db="EMBL/GenBank/DDBJ databases">
        <authorList>
            <person name="Fill T.P."/>
            <person name="Baretta J.F."/>
            <person name="de Almeida L.G."/>
            <person name="Rocha M."/>
            <person name="de Souza D.H."/>
            <person name="Malavazi I."/>
            <person name="Cerdeira L.T."/>
            <person name="Hong H."/>
            <person name="Samborskyy M."/>
            <person name="de Vasconcelos A.T."/>
            <person name="Leadlay P."/>
            <person name="Rodrigues-Filho E."/>
        </authorList>
    </citation>
    <scope>NUCLEOTIDE SEQUENCE [LARGE SCALE GENOMIC DNA]</scope>
    <source>
        <strain evidence="4">LaBioMMi 136</strain>
    </source>
</reference>
<dbReference type="InterPro" id="IPR053143">
    <property type="entry name" value="Arylsulfate_ST"/>
</dbReference>
<proteinExistence type="predicted"/>
<dbReference type="EMBL" id="LJBN01000223">
    <property type="protein sequence ID" value="OOQ82289.1"/>
    <property type="molecule type" value="Genomic_DNA"/>
</dbReference>
<dbReference type="Pfam" id="PF14269">
    <property type="entry name" value="Arylsulfotran_2"/>
    <property type="match status" value="1"/>
</dbReference>
<accession>A0A1S9R9T8</accession>
<evidence type="ECO:0000313" key="4">
    <source>
        <dbReference type="Proteomes" id="UP000190744"/>
    </source>
</evidence>
<evidence type="ECO:0008006" key="5">
    <source>
        <dbReference type="Google" id="ProtNLM"/>
    </source>
</evidence>
<organism evidence="3 4">
    <name type="scientific">Penicillium brasilianum</name>
    <dbReference type="NCBI Taxonomy" id="104259"/>
    <lineage>
        <taxon>Eukaryota</taxon>
        <taxon>Fungi</taxon>
        <taxon>Dikarya</taxon>
        <taxon>Ascomycota</taxon>
        <taxon>Pezizomycotina</taxon>
        <taxon>Eurotiomycetes</taxon>
        <taxon>Eurotiomycetidae</taxon>
        <taxon>Eurotiales</taxon>
        <taxon>Aspergillaceae</taxon>
        <taxon>Penicillium</taxon>
    </lineage>
</organism>
<gene>
    <name evidence="3" type="ORF">PEBR_39533</name>
</gene>
<dbReference type="PANTHER" id="PTHR35340">
    <property type="entry name" value="PQQ ENZYME REPEAT PROTEIN-RELATED"/>
    <property type="match status" value="1"/>
</dbReference>
<protein>
    <recommendedName>
        <fullName evidence="5">Secreted protein</fullName>
    </recommendedName>
</protein>
<evidence type="ECO:0000256" key="2">
    <source>
        <dbReference type="SAM" id="SignalP"/>
    </source>
</evidence>
<dbReference type="PANTHER" id="PTHR35340:SF9">
    <property type="entry name" value="ASST-DOMAIN-CONTAINING PROTEIN"/>
    <property type="match status" value="1"/>
</dbReference>
<sequence length="566" mass="61999">MWQLKKLPWLIILIQKTAADWQYFSRPDLSPPRLNITVPASHQTESGYLFVCAVPGRPDEGAVGPSQPTAYILRDDGDLIFSALGYTAGPWAADFKLVMLDGKPHLHSFQGAVNQGRGRIIGSHFVLNDKYETVHTPRAASHHQAAGHEFQLTDGHYALMEVPVPLPINLEPYGGSDDQEWILTGGFQEVDIRTGSLVFEWSSLDHISPSSSTRPLTPGGSANGKSSNSAWDYFHTNSIDKDDEGNYLVSARHTSALYKINGTSGAVIWQLGGLKSDFTVPPDVEFAFQHDGRFRGRSTDGTIEQISLFDNSAHEGIDSNGQRLHSKARWIELNHTTRTAREIHTYHAPDNLLASSQGNFQFLPNGNKFANWGSAGAITEFSENGTILFHAYLDSYPNHLVQGYRGFRANWTGFSSEEPAVLALETKPGNISIWVSWNGDTGTKFWEFYLADLVTGTLVKSLGKQPRTSFETFLEVSIDFSGTGPPGYCVIAKSFNGDGIQLGKSRPVRIQNDGPYRKHLTKQGGYLESIDKPAQGAVHGQLLSGIQVTDIGVNGSLSGDLHVTGV</sequence>
<dbReference type="AlphaFoldDB" id="A0A1S9R9T8"/>
<feature type="signal peptide" evidence="2">
    <location>
        <begin position="1"/>
        <end position="19"/>
    </location>
</feature>
<keyword evidence="2" id="KW-0732">Signal</keyword>